<dbReference type="Proteomes" id="UP001558850">
    <property type="component" value="Unassembled WGS sequence"/>
</dbReference>
<dbReference type="EC" id="1.1.1.-" evidence="1"/>
<evidence type="ECO:0000313" key="2">
    <source>
        <dbReference type="Proteomes" id="UP001558850"/>
    </source>
</evidence>
<accession>A0ACC6UDE2</accession>
<proteinExistence type="predicted"/>
<organism evidence="1 2">
    <name type="scientific">Paraburkholderia phymatum</name>
    <dbReference type="NCBI Taxonomy" id="148447"/>
    <lineage>
        <taxon>Bacteria</taxon>
        <taxon>Pseudomonadati</taxon>
        <taxon>Pseudomonadota</taxon>
        <taxon>Betaproteobacteria</taxon>
        <taxon>Burkholderiales</taxon>
        <taxon>Burkholderiaceae</taxon>
        <taxon>Paraburkholderia</taxon>
    </lineage>
</organism>
<dbReference type="EMBL" id="JBFRCH010000056">
    <property type="protein sequence ID" value="MEX3937567.1"/>
    <property type="molecule type" value="Genomic_DNA"/>
</dbReference>
<evidence type="ECO:0000313" key="1">
    <source>
        <dbReference type="EMBL" id="MEX3937567.1"/>
    </source>
</evidence>
<name>A0ACC6UDE2_9BURK</name>
<sequence>MSNQFKGRKLLVVGGTSGIGLQTARMVLAEGGSAVIVGHRADKAEEARKELTAVGAVAALAADLSNDEGLAALLKTIDEQHPDIDLLVNAAGVFFPKPFLEHQAADYDQYLTLNKSFFFITQKVAANLVAIGLPGAIVNIGSVGAQQAIAAMPASAYAMAKAGLHSLTQHLAMELAPKRIRVNTVSPAVVQTPIYEKFMPKDEVNSALQGFDSFHPIGRIGTPQDVAEVVAFLLSDKASWVTGATWDVDGGVMAGRN</sequence>
<keyword evidence="1" id="KW-0560">Oxidoreductase</keyword>
<keyword evidence="2" id="KW-1185">Reference proteome</keyword>
<gene>
    <name evidence="1" type="ORF">AB4Y32_38550</name>
</gene>
<protein>
    <submittedName>
        <fullName evidence="1">SDR family NAD(P)-dependent oxidoreductase</fullName>
        <ecNumber evidence="1">1.1.1.-</ecNumber>
    </submittedName>
</protein>
<reference evidence="1" key="1">
    <citation type="submission" date="2024-07" db="EMBL/GenBank/DDBJ databases">
        <title>A survey of Mimosa microsymbionts across Brazilian biomes reveals a high diversity of Paraburkholderia nodulating endemic species, but also that Cupriavidus is common as a symbiont of widespread species.</title>
        <authorList>
            <person name="Rouws L."/>
            <person name="Barauna A."/>
            <person name="Beukes C."/>
            <person name="Rouws J.R.C."/>
            <person name="De Faria S.M."/>
            <person name="Gross E."/>
            <person name="Bueno Dos Reis Junior F."/>
            <person name="Simon M.F."/>
            <person name="Maluk M."/>
            <person name="Odee D.W."/>
            <person name="Kenicer G."/>
            <person name="Young J.P.W."/>
            <person name="Reis V.M."/>
            <person name="Zilli J."/>
            <person name="James E.K."/>
        </authorList>
    </citation>
    <scope>NUCLEOTIDE SEQUENCE</scope>
    <source>
        <strain evidence="1">EG181B</strain>
    </source>
</reference>
<comment type="caution">
    <text evidence="1">The sequence shown here is derived from an EMBL/GenBank/DDBJ whole genome shotgun (WGS) entry which is preliminary data.</text>
</comment>